<protein>
    <submittedName>
        <fullName evidence="6">Glycosyltransferase family 2 protein</fullName>
    </submittedName>
</protein>
<evidence type="ECO:0000256" key="2">
    <source>
        <dbReference type="ARBA" id="ARBA00022676"/>
    </source>
</evidence>
<evidence type="ECO:0000313" key="7">
    <source>
        <dbReference type="Proteomes" id="UP001207918"/>
    </source>
</evidence>
<keyword evidence="3" id="KW-0808">Transferase</keyword>
<accession>A0ABT3PJC6</accession>
<dbReference type="Gene3D" id="3.90.550.10">
    <property type="entry name" value="Spore Coat Polysaccharide Biosynthesis Protein SpsA, Chain A"/>
    <property type="match status" value="1"/>
</dbReference>
<proteinExistence type="inferred from homology"/>
<evidence type="ECO:0000256" key="1">
    <source>
        <dbReference type="ARBA" id="ARBA00006739"/>
    </source>
</evidence>
<dbReference type="EMBL" id="JAGGJA010000002">
    <property type="protein sequence ID" value="MCW9706041.1"/>
    <property type="molecule type" value="Genomic_DNA"/>
</dbReference>
<dbReference type="PANTHER" id="PTHR43179">
    <property type="entry name" value="RHAMNOSYLTRANSFERASE WBBL"/>
    <property type="match status" value="1"/>
</dbReference>
<dbReference type="SUPFAM" id="SSF53448">
    <property type="entry name" value="Nucleotide-diphospho-sugar transferases"/>
    <property type="match status" value="1"/>
</dbReference>
<dbReference type="Proteomes" id="UP001207918">
    <property type="component" value="Unassembled WGS sequence"/>
</dbReference>
<name>A0ABT3PJC6_9BACT</name>
<comment type="caution">
    <text evidence="6">The sequence shown here is derived from an EMBL/GenBank/DDBJ whole genome shotgun (WGS) entry which is preliminary data.</text>
</comment>
<dbReference type="CDD" id="cd04186">
    <property type="entry name" value="GT_2_like_c"/>
    <property type="match status" value="1"/>
</dbReference>
<comment type="similarity">
    <text evidence="1">Belongs to the glycosyltransferase 2 family.</text>
</comment>
<evidence type="ECO:0000259" key="5">
    <source>
        <dbReference type="Pfam" id="PF00535"/>
    </source>
</evidence>
<feature type="transmembrane region" description="Helical" evidence="4">
    <location>
        <begin position="260"/>
        <end position="277"/>
    </location>
</feature>
<dbReference type="PANTHER" id="PTHR43179:SF12">
    <property type="entry name" value="GALACTOFURANOSYLTRANSFERASE GLFT2"/>
    <property type="match status" value="1"/>
</dbReference>
<keyword evidence="7" id="KW-1185">Reference proteome</keyword>
<evidence type="ECO:0000256" key="4">
    <source>
        <dbReference type="SAM" id="Phobius"/>
    </source>
</evidence>
<keyword evidence="4" id="KW-0812">Transmembrane</keyword>
<evidence type="ECO:0000313" key="6">
    <source>
        <dbReference type="EMBL" id="MCW9706041.1"/>
    </source>
</evidence>
<evidence type="ECO:0000256" key="3">
    <source>
        <dbReference type="ARBA" id="ARBA00022679"/>
    </source>
</evidence>
<keyword evidence="4" id="KW-0472">Membrane</keyword>
<dbReference type="RefSeq" id="WP_265764738.1">
    <property type="nucleotide sequence ID" value="NZ_JAGGJA010000002.1"/>
</dbReference>
<keyword evidence="2" id="KW-0328">Glycosyltransferase</keyword>
<feature type="domain" description="Glycosyltransferase 2-like" evidence="5">
    <location>
        <begin position="11"/>
        <end position="189"/>
    </location>
</feature>
<sequence length="300" mass="34487">MNISLTPRIFIILVNWNGWQDTIECLHSLDNLDYPNYSVIVVDNGSTDGSPEKISRAFPQVHLIESDQNLGFAGGNNLGIEQALNEGTDYVWLLNNDTVVDPDALSHLVQRMEKDTNIGICGSKLIYYHQRDTIQVLGGGSHNKWLATTNNFGQHQSVETSFNPQQIEENLDFVIGASMLVSRRFLNEVGWLSEDYFLYYEELDWGIRAKPQFSLGFAPESVVYHKEGASTGGNQLQRANRSEKSDYYQLKNRLKFTYKFFPLYLPCAYLSIFYALINRVRRGQWKRIPMIIKLMFTFNK</sequence>
<organism evidence="6 7">
    <name type="scientific">Fodinibius salsisoli</name>
    <dbReference type="NCBI Taxonomy" id="2820877"/>
    <lineage>
        <taxon>Bacteria</taxon>
        <taxon>Pseudomonadati</taxon>
        <taxon>Balneolota</taxon>
        <taxon>Balneolia</taxon>
        <taxon>Balneolales</taxon>
        <taxon>Balneolaceae</taxon>
        <taxon>Fodinibius</taxon>
    </lineage>
</organism>
<dbReference type="InterPro" id="IPR001173">
    <property type="entry name" value="Glyco_trans_2-like"/>
</dbReference>
<dbReference type="Pfam" id="PF00535">
    <property type="entry name" value="Glycos_transf_2"/>
    <property type="match status" value="1"/>
</dbReference>
<gene>
    <name evidence="6" type="ORF">J6I44_04220</name>
</gene>
<reference evidence="6 7" key="1">
    <citation type="submission" date="2021-03" db="EMBL/GenBank/DDBJ databases">
        <title>Aliifodinibius sp. nov., a new bacterium isolated from saline soil.</title>
        <authorList>
            <person name="Galisteo C."/>
            <person name="De La Haba R."/>
            <person name="Sanchez-Porro C."/>
            <person name="Ventosa A."/>
        </authorList>
    </citation>
    <scope>NUCLEOTIDE SEQUENCE [LARGE SCALE GENOMIC DNA]</scope>
    <source>
        <strain evidence="6 7">1BSP15-2V2</strain>
    </source>
</reference>
<dbReference type="InterPro" id="IPR029044">
    <property type="entry name" value="Nucleotide-diphossugar_trans"/>
</dbReference>
<keyword evidence="4" id="KW-1133">Transmembrane helix</keyword>